<evidence type="ECO:0000313" key="4">
    <source>
        <dbReference type="Proteomes" id="UP000747110"/>
    </source>
</evidence>
<keyword evidence="1" id="KW-0472">Membrane</keyword>
<evidence type="ECO:0000313" key="2">
    <source>
        <dbReference type="EMBL" id="GIL90481.1"/>
    </source>
</evidence>
<name>A0A8J4FV99_9CHLO</name>
<comment type="caution">
    <text evidence="2">The sequence shown here is derived from an EMBL/GenBank/DDBJ whole genome shotgun (WGS) entry which is preliminary data.</text>
</comment>
<protein>
    <submittedName>
        <fullName evidence="2">Uncharacterized protein</fullName>
    </submittedName>
</protein>
<dbReference type="Proteomes" id="UP000722791">
    <property type="component" value="Unassembled WGS sequence"/>
</dbReference>
<sequence length="143" mass="15815">MLSVVEQWVFVDQLLLMMVLLLPLLGVGWVVLVVDLRRLRQWRIPLHGLPTGEYQVCGGLVYRSCLFWTWCGAVRFDAPAATASISVVEAIGRCGGDLWLGPSRMPRRLPAMTLMPSPVSRYAAVGAARARLRVAFGSRCSET</sequence>
<feature type="transmembrane region" description="Helical" evidence="1">
    <location>
        <begin position="14"/>
        <end position="34"/>
    </location>
</feature>
<dbReference type="EMBL" id="BNCP01000057">
    <property type="protein sequence ID" value="GIL90481.1"/>
    <property type="molecule type" value="Genomic_DNA"/>
</dbReference>
<proteinExistence type="predicted"/>
<evidence type="ECO:0000256" key="1">
    <source>
        <dbReference type="SAM" id="Phobius"/>
    </source>
</evidence>
<dbReference type="EMBL" id="BNCQ01000058">
    <property type="protein sequence ID" value="GIM14683.1"/>
    <property type="molecule type" value="Genomic_DNA"/>
</dbReference>
<keyword evidence="1" id="KW-0812">Transmembrane</keyword>
<reference evidence="2" key="1">
    <citation type="journal article" date="2021" name="Proc. Natl. Acad. Sci. U.S.A.">
        <title>Three genomes in the algal genus Volvox reveal the fate of a haploid sex-determining region after a transition to homothallism.</title>
        <authorList>
            <person name="Yamamoto K."/>
            <person name="Hamaji T."/>
            <person name="Kawai-Toyooka H."/>
            <person name="Matsuzaki R."/>
            <person name="Takahashi F."/>
            <person name="Nishimura Y."/>
            <person name="Kawachi M."/>
            <person name="Noguchi H."/>
            <person name="Minakuchi Y."/>
            <person name="Umen J.G."/>
            <person name="Toyoda A."/>
            <person name="Nozaki H."/>
        </authorList>
    </citation>
    <scope>NUCLEOTIDE SEQUENCE</scope>
    <source>
        <strain evidence="3">NIES-3785</strain>
        <strain evidence="2">NIES-3786</strain>
    </source>
</reference>
<gene>
    <name evidence="2" type="ORF">Vretifemale_18138</name>
    <name evidence="3" type="ORF">Vretimale_17618</name>
</gene>
<keyword evidence="4" id="KW-1185">Reference proteome</keyword>
<dbReference type="AlphaFoldDB" id="A0A8J4FV99"/>
<organism evidence="2 4">
    <name type="scientific">Volvox reticuliferus</name>
    <dbReference type="NCBI Taxonomy" id="1737510"/>
    <lineage>
        <taxon>Eukaryota</taxon>
        <taxon>Viridiplantae</taxon>
        <taxon>Chlorophyta</taxon>
        <taxon>core chlorophytes</taxon>
        <taxon>Chlorophyceae</taxon>
        <taxon>CS clade</taxon>
        <taxon>Chlamydomonadales</taxon>
        <taxon>Volvocaceae</taxon>
        <taxon>Volvox</taxon>
    </lineage>
</organism>
<keyword evidence="1" id="KW-1133">Transmembrane helix</keyword>
<evidence type="ECO:0000313" key="3">
    <source>
        <dbReference type="EMBL" id="GIM14683.1"/>
    </source>
</evidence>
<accession>A0A8J4FV99</accession>
<dbReference type="Proteomes" id="UP000747110">
    <property type="component" value="Unassembled WGS sequence"/>
</dbReference>